<dbReference type="AlphaFoldDB" id="A0A345IIF7"/>
<dbReference type="KEGG" id="dwu:DVJ83_10455"/>
<dbReference type="PROSITE" id="PS51257">
    <property type="entry name" value="PROKAR_LIPOPROTEIN"/>
    <property type="match status" value="1"/>
</dbReference>
<accession>A0A345IIF7</accession>
<organism evidence="1 2">
    <name type="scientific">Deinococcus wulumuqiensis</name>
    <dbReference type="NCBI Taxonomy" id="980427"/>
    <lineage>
        <taxon>Bacteria</taxon>
        <taxon>Thermotogati</taxon>
        <taxon>Deinococcota</taxon>
        <taxon>Deinococci</taxon>
        <taxon>Deinococcales</taxon>
        <taxon>Deinococcaceae</taxon>
        <taxon>Deinococcus</taxon>
    </lineage>
</organism>
<evidence type="ECO:0000313" key="2">
    <source>
        <dbReference type="Proteomes" id="UP000253744"/>
    </source>
</evidence>
<reference evidence="1 2" key="1">
    <citation type="submission" date="2018-07" db="EMBL/GenBank/DDBJ databases">
        <title>Complete Genome and Methylome Analysis of Deinococcus wulumuqiensis NEB 479.</title>
        <authorList>
            <person name="Fomenkov A."/>
            <person name="Luyten Y."/>
            <person name="Vincze T."/>
            <person name="Anton B.P."/>
            <person name="Clark T."/>
            <person name="Roberts R.J."/>
            <person name="Morgan R.D."/>
        </authorList>
    </citation>
    <scope>NUCLEOTIDE SEQUENCE [LARGE SCALE GENOMIC DNA]</scope>
    <source>
        <strain evidence="1 2">NEB 479</strain>
    </source>
</reference>
<dbReference type="EMBL" id="CP031158">
    <property type="protein sequence ID" value="AXG99479.1"/>
    <property type="molecule type" value="Genomic_DNA"/>
</dbReference>
<evidence type="ECO:0008006" key="3">
    <source>
        <dbReference type="Google" id="ProtNLM"/>
    </source>
</evidence>
<gene>
    <name evidence="1" type="ORF">DVJ83_10455</name>
</gene>
<protein>
    <recommendedName>
        <fullName evidence="3">DUF2141 domain-containing protein</fullName>
    </recommendedName>
</protein>
<dbReference type="STRING" id="1288484.GCA_000348665_01577"/>
<proteinExistence type="predicted"/>
<dbReference type="Proteomes" id="UP000253744">
    <property type="component" value="Chromosome"/>
</dbReference>
<name>A0A345IIF7_9DEIO</name>
<evidence type="ECO:0000313" key="1">
    <source>
        <dbReference type="EMBL" id="AXG99479.1"/>
    </source>
</evidence>
<sequence>MTLNPGRVQRQRRTTMKKALTLAVLGTALLSSCSVIGTRSAAVSGQLRGFDSDQNLRLALVGFNNNQYVADGRQAQVLDKLLTGGYTFTLPRDVQSGVYRLIVFRDANNNNAYDSGDAVLSRHNGKSLIYAPRDNYVYSGVKYGWNVRNDSTGEIQTTVLNNYDIDAAR</sequence>